<gene>
    <name evidence="2" type="ORF">GQ607_016868</name>
</gene>
<feature type="compositionally biased region" description="Polar residues" evidence="1">
    <location>
        <begin position="341"/>
        <end position="351"/>
    </location>
</feature>
<reference evidence="2 3" key="1">
    <citation type="submission" date="2019-12" db="EMBL/GenBank/DDBJ databases">
        <title>A genome sequence resource for the geographically widespread anthracnose pathogen Colletotrichum asianum.</title>
        <authorList>
            <person name="Meng Y."/>
        </authorList>
    </citation>
    <scope>NUCLEOTIDE SEQUENCE [LARGE SCALE GENOMIC DNA]</scope>
    <source>
        <strain evidence="2 3">ICMP 18580</strain>
    </source>
</reference>
<keyword evidence="2" id="KW-0378">Hydrolase</keyword>
<dbReference type="Proteomes" id="UP000434172">
    <property type="component" value="Unassembled WGS sequence"/>
</dbReference>
<feature type="region of interest" description="Disordered" evidence="1">
    <location>
        <begin position="378"/>
        <end position="401"/>
    </location>
</feature>
<dbReference type="AlphaFoldDB" id="A0A8H3VXT9"/>
<feature type="compositionally biased region" description="Basic and acidic residues" evidence="1">
    <location>
        <begin position="229"/>
        <end position="244"/>
    </location>
</feature>
<feature type="region of interest" description="Disordered" evidence="1">
    <location>
        <begin position="284"/>
        <end position="308"/>
    </location>
</feature>
<evidence type="ECO:0000256" key="1">
    <source>
        <dbReference type="SAM" id="MobiDB-lite"/>
    </source>
</evidence>
<dbReference type="GO" id="GO:0008233">
    <property type="term" value="F:peptidase activity"/>
    <property type="evidence" value="ECO:0007669"/>
    <property type="project" value="UniProtKB-KW"/>
</dbReference>
<dbReference type="GO" id="GO:0006508">
    <property type="term" value="P:proteolysis"/>
    <property type="evidence" value="ECO:0007669"/>
    <property type="project" value="UniProtKB-KW"/>
</dbReference>
<keyword evidence="2" id="KW-0645">Protease</keyword>
<name>A0A8H3VXT9_9PEZI</name>
<evidence type="ECO:0000313" key="2">
    <source>
        <dbReference type="EMBL" id="KAF0315890.1"/>
    </source>
</evidence>
<protein>
    <submittedName>
        <fullName evidence="2">Ulp1 protease family protein</fullName>
    </submittedName>
</protein>
<proteinExistence type="predicted"/>
<comment type="caution">
    <text evidence="2">The sequence shown here is derived from an EMBL/GenBank/DDBJ whole genome shotgun (WGS) entry which is preliminary data.</text>
</comment>
<accession>A0A8H3VXT9</accession>
<sequence>MHDFLPKNPRFNPSRTHTFVDAVTALQFWKTDIFVFPRAHPPLAMPVEETLDKLDPPAASAEETPRHLWDALEAGFSQNANLKETDFSRWALFNVDRKILKNAADSKLADEIKSLRPDFPSRYANVLTAFDVSLGILLQLFGFKVVSSRACNSSFIQLCKARPDLRIEELYDAWNTQPTVVNSRLISEITRFQRAANSVDATIASHVQRPRRKTEAKETTPAVAASIETADRKTLSRAASRDASPHTPTRYRHPTSPDLRRSFSDSPEASRRFCRVRQREISSLDIAPSPPFKRARPLQSDPFGPLATLRPSIQRSALDFNFSPFEPESTNDRDTPREVSSLPSYMAQSQGQEHDSDTSDDEFVDSAVYFDMDDETEQPVAETGQTNHGAASCRESQSSEKGSNLVKMVLDDIEHTDRIKKIRLRIAQDETYAAEASQKKNDSEECIAELRRKTLARLQAIEDQNEGSLDEEEDWYSISKAKADAVGHQEEIEKEMASSVRRKRVADRALGAEMKKRPRVAEAAQKLCDALRELENATHSMQTASLLMSMASQMVMFSASPAIHTKDFKVVKSLLSLKQGITADSRKLSGYAETKMVFVACWPATCARRGVF</sequence>
<organism evidence="2 3">
    <name type="scientific">Colletotrichum asianum</name>
    <dbReference type="NCBI Taxonomy" id="702518"/>
    <lineage>
        <taxon>Eukaryota</taxon>
        <taxon>Fungi</taxon>
        <taxon>Dikarya</taxon>
        <taxon>Ascomycota</taxon>
        <taxon>Pezizomycotina</taxon>
        <taxon>Sordariomycetes</taxon>
        <taxon>Hypocreomycetidae</taxon>
        <taxon>Glomerellales</taxon>
        <taxon>Glomerellaceae</taxon>
        <taxon>Colletotrichum</taxon>
        <taxon>Colletotrichum gloeosporioides species complex</taxon>
    </lineage>
</organism>
<dbReference type="EMBL" id="WOWK01000181">
    <property type="protein sequence ID" value="KAF0315890.1"/>
    <property type="molecule type" value="Genomic_DNA"/>
</dbReference>
<feature type="region of interest" description="Disordered" evidence="1">
    <location>
        <begin position="206"/>
        <end position="271"/>
    </location>
</feature>
<keyword evidence="3" id="KW-1185">Reference proteome</keyword>
<evidence type="ECO:0000313" key="3">
    <source>
        <dbReference type="Proteomes" id="UP000434172"/>
    </source>
</evidence>
<feature type="compositionally biased region" description="Polar residues" evidence="1">
    <location>
        <begin position="383"/>
        <end position="401"/>
    </location>
</feature>
<dbReference type="OrthoDB" id="4851359at2759"/>
<feature type="compositionally biased region" description="Basic and acidic residues" evidence="1">
    <location>
        <begin position="258"/>
        <end position="271"/>
    </location>
</feature>
<feature type="region of interest" description="Disordered" evidence="1">
    <location>
        <begin position="322"/>
        <end position="360"/>
    </location>
</feature>